<dbReference type="InterPro" id="IPR049625">
    <property type="entry name" value="Glyco_transf_61_cat"/>
</dbReference>
<dbReference type="GO" id="GO:0016763">
    <property type="term" value="F:pentosyltransferase activity"/>
    <property type="evidence" value="ECO:0007669"/>
    <property type="project" value="UniProtKB-ARBA"/>
</dbReference>
<keyword evidence="5" id="KW-1133">Transmembrane helix</keyword>
<dbReference type="EMBL" id="QZWG01000002">
    <property type="protein sequence ID" value="RZC24482.1"/>
    <property type="molecule type" value="Genomic_DNA"/>
</dbReference>
<dbReference type="AlphaFoldDB" id="A0A445LMW1"/>
<gene>
    <name evidence="7" type="ORF">D0Y65_003623</name>
</gene>
<dbReference type="Pfam" id="PF04577">
    <property type="entry name" value="Glyco_transf_61"/>
    <property type="match status" value="1"/>
</dbReference>
<dbReference type="Proteomes" id="UP000289340">
    <property type="component" value="Chromosome 2"/>
</dbReference>
<keyword evidence="2" id="KW-0328">Glycosyltransferase</keyword>
<dbReference type="InterPro" id="IPR007657">
    <property type="entry name" value="Glycosyltransferase_61"/>
</dbReference>
<comment type="subcellular location">
    <subcellularLocation>
        <location evidence="1">Golgi apparatus membrane</location>
        <topology evidence="1">Single-pass type II membrane protein</topology>
    </subcellularLocation>
</comment>
<reference evidence="7 8" key="1">
    <citation type="submission" date="2018-09" db="EMBL/GenBank/DDBJ databases">
        <title>A high-quality reference genome of wild soybean provides a powerful tool to mine soybean genomes.</title>
        <authorList>
            <person name="Xie M."/>
            <person name="Chung C.Y.L."/>
            <person name="Li M.-W."/>
            <person name="Wong F.-L."/>
            <person name="Chan T.-F."/>
            <person name="Lam H.-M."/>
        </authorList>
    </citation>
    <scope>NUCLEOTIDE SEQUENCE [LARGE SCALE GENOMIC DNA]</scope>
    <source>
        <strain evidence="8">cv. W05</strain>
        <tissue evidence="7">Hypocotyl of etiolated seedlings</tissue>
    </source>
</reference>
<evidence type="ECO:0000256" key="1">
    <source>
        <dbReference type="ARBA" id="ARBA00004323"/>
    </source>
</evidence>
<name>A0A445LMW1_GLYSO</name>
<keyword evidence="3" id="KW-0808">Transferase</keyword>
<dbReference type="PANTHER" id="PTHR20961:SF86">
    <property type="entry name" value="GLYCOSYLTRANSFERASE FAMILY 61 PROTEIN"/>
    <property type="match status" value="1"/>
</dbReference>
<evidence type="ECO:0000313" key="7">
    <source>
        <dbReference type="EMBL" id="RZC24482.1"/>
    </source>
</evidence>
<organism evidence="7 8">
    <name type="scientific">Glycine soja</name>
    <name type="common">Wild soybean</name>
    <dbReference type="NCBI Taxonomy" id="3848"/>
    <lineage>
        <taxon>Eukaryota</taxon>
        <taxon>Viridiplantae</taxon>
        <taxon>Streptophyta</taxon>
        <taxon>Embryophyta</taxon>
        <taxon>Tracheophyta</taxon>
        <taxon>Spermatophyta</taxon>
        <taxon>Magnoliopsida</taxon>
        <taxon>eudicotyledons</taxon>
        <taxon>Gunneridae</taxon>
        <taxon>Pentapetalae</taxon>
        <taxon>rosids</taxon>
        <taxon>fabids</taxon>
        <taxon>Fabales</taxon>
        <taxon>Fabaceae</taxon>
        <taxon>Papilionoideae</taxon>
        <taxon>50 kb inversion clade</taxon>
        <taxon>NPAAA clade</taxon>
        <taxon>indigoferoid/millettioid clade</taxon>
        <taxon>Phaseoleae</taxon>
        <taxon>Glycine</taxon>
        <taxon>Glycine subgen. Soja</taxon>
    </lineage>
</organism>
<keyword evidence="5" id="KW-0472">Membrane</keyword>
<evidence type="ECO:0000256" key="2">
    <source>
        <dbReference type="ARBA" id="ARBA00022676"/>
    </source>
</evidence>
<keyword evidence="4" id="KW-0325">Glycoprotein</keyword>
<evidence type="ECO:0000259" key="6">
    <source>
        <dbReference type="Pfam" id="PF04577"/>
    </source>
</evidence>
<evidence type="ECO:0000256" key="5">
    <source>
        <dbReference type="SAM" id="Phobius"/>
    </source>
</evidence>
<evidence type="ECO:0000256" key="4">
    <source>
        <dbReference type="ARBA" id="ARBA00023180"/>
    </source>
</evidence>
<keyword evidence="5" id="KW-0812">Transmembrane</keyword>
<evidence type="ECO:0000313" key="8">
    <source>
        <dbReference type="Proteomes" id="UP000289340"/>
    </source>
</evidence>
<dbReference type="PANTHER" id="PTHR20961">
    <property type="entry name" value="GLYCOSYLTRANSFERASE"/>
    <property type="match status" value="1"/>
</dbReference>
<protein>
    <recommendedName>
        <fullName evidence="6">Glycosyltransferase 61 catalytic domain-containing protein</fullName>
    </recommendedName>
</protein>
<proteinExistence type="predicted"/>
<comment type="caution">
    <text evidence="7">The sequence shown here is derived from an EMBL/GenBank/DDBJ whole genome shotgun (WGS) entry which is preliminary data.</text>
</comment>
<evidence type="ECO:0000256" key="3">
    <source>
        <dbReference type="ARBA" id="ARBA00022679"/>
    </source>
</evidence>
<accession>A0A445LMW1</accession>
<keyword evidence="8" id="KW-1185">Reference proteome</keyword>
<feature type="transmembrane region" description="Helical" evidence="5">
    <location>
        <begin position="27"/>
        <end position="46"/>
    </location>
</feature>
<feature type="domain" description="Glycosyltransferase 61 catalytic" evidence="6">
    <location>
        <begin position="271"/>
        <end position="371"/>
    </location>
</feature>
<dbReference type="GO" id="GO:0000139">
    <property type="term" value="C:Golgi membrane"/>
    <property type="evidence" value="ECO:0007669"/>
    <property type="project" value="UniProtKB-SubCell"/>
</dbReference>
<sequence length="469" mass="53171">MTKTIRHRKGGEDKPKKLSISMEEAKISTLSKLAICFGILVFIFFLQTTVIRDATIWKVKLRSMLLISEWARNWNANNGSAVITCDYSHNGYDICTINGSTLLDQASSTLFALGPHTQQDKPHIPFKILPYTLKGDKTAMSNVKEVTLTLAPPKLSCGVTHHTPALVFSVGGYTGNFYHEINENFIPLFITINSLFPNQNVILVVLEGKSWWFKKYAELLSAFSPNHMIINTNNISTVHCFPSATIGLIKHGDMTIDPKLLPNPKTLLDFRAFLDKVYTKDDDTPFVYPNENGKPRLTLISRRGNVSRLLLNENDVIKVAEEIGFNVHVFEPKNTPMAKVYRLIHASDVLLGVHGAGLTNFLFLRPGSVLVQVVPIELYWASRTYYEKPPKFLGVDYIEYKIEPNESSLLERFGANSLVFKDPPAFHKGNWSKQRVYLKEQNVKINVVRFRKYLTKAYEKAKIFISKVN</sequence>